<accession>A0A493TKH4</accession>
<sequence length="96" mass="9934">RRKQGGSGGTTWVCGASVCVGHSPGASRQEPLRAPLCRHSAGARLPAPSPDKCAPSPNGRPASPPAARELRVLLAKKYSNAGHVLISSENGTFYVC</sequence>
<protein>
    <submittedName>
        <fullName evidence="2">Uncharacterized protein</fullName>
    </submittedName>
</protein>
<reference evidence="2" key="3">
    <citation type="submission" date="2025-09" db="UniProtKB">
        <authorList>
            <consortium name="Ensembl"/>
        </authorList>
    </citation>
    <scope>IDENTIFICATION</scope>
</reference>
<evidence type="ECO:0000256" key="1">
    <source>
        <dbReference type="SAM" id="MobiDB-lite"/>
    </source>
</evidence>
<keyword evidence="3" id="KW-1185">Reference proteome</keyword>
<feature type="region of interest" description="Disordered" evidence="1">
    <location>
        <begin position="23"/>
        <end position="66"/>
    </location>
</feature>
<dbReference type="AlphaFoldDB" id="A0A493TKH4"/>
<reference evidence="2 3" key="1">
    <citation type="submission" date="2017-10" db="EMBL/GenBank/DDBJ databases">
        <title>A new Pekin duck reference genome.</title>
        <authorList>
            <person name="Hou Z.-C."/>
            <person name="Zhou Z.-K."/>
            <person name="Zhu F."/>
            <person name="Hou S.-S."/>
        </authorList>
    </citation>
    <scope>NUCLEOTIDE SEQUENCE [LARGE SCALE GENOMIC DNA]</scope>
</reference>
<organism evidence="2 3">
    <name type="scientific">Anas platyrhynchos platyrhynchos</name>
    <name type="common">Northern mallard</name>
    <dbReference type="NCBI Taxonomy" id="8840"/>
    <lineage>
        <taxon>Eukaryota</taxon>
        <taxon>Metazoa</taxon>
        <taxon>Chordata</taxon>
        <taxon>Craniata</taxon>
        <taxon>Vertebrata</taxon>
        <taxon>Euteleostomi</taxon>
        <taxon>Archelosauria</taxon>
        <taxon>Archosauria</taxon>
        <taxon>Dinosauria</taxon>
        <taxon>Saurischia</taxon>
        <taxon>Theropoda</taxon>
        <taxon>Coelurosauria</taxon>
        <taxon>Aves</taxon>
        <taxon>Neognathae</taxon>
        <taxon>Galloanserae</taxon>
        <taxon>Anseriformes</taxon>
        <taxon>Anatidae</taxon>
        <taxon>Anatinae</taxon>
        <taxon>Anas</taxon>
    </lineage>
</organism>
<dbReference type="Proteomes" id="UP000016666">
    <property type="component" value="Chromosome 11"/>
</dbReference>
<reference evidence="2" key="2">
    <citation type="submission" date="2025-08" db="UniProtKB">
        <authorList>
            <consortium name="Ensembl"/>
        </authorList>
    </citation>
    <scope>IDENTIFICATION</scope>
</reference>
<name>A0A493TKH4_ANAPP</name>
<evidence type="ECO:0000313" key="2">
    <source>
        <dbReference type="Ensembl" id="ENSAPLP00000026125.1"/>
    </source>
</evidence>
<evidence type="ECO:0000313" key="3">
    <source>
        <dbReference type="Proteomes" id="UP000016666"/>
    </source>
</evidence>
<dbReference type="Ensembl" id="ENSAPLT00000048310.1">
    <property type="protein sequence ID" value="ENSAPLP00000026125.1"/>
    <property type="gene ID" value="ENSAPLG00000018292.1"/>
</dbReference>
<proteinExistence type="predicted"/>